<proteinExistence type="predicted"/>
<name>A0A0F9QR45_9ZZZZ</name>
<comment type="caution">
    <text evidence="1">The sequence shown here is derived from an EMBL/GenBank/DDBJ whole genome shotgun (WGS) entry which is preliminary data.</text>
</comment>
<gene>
    <name evidence="1" type="ORF">LCGC14_0688170</name>
</gene>
<dbReference type="AlphaFoldDB" id="A0A0F9QR45"/>
<organism evidence="1">
    <name type="scientific">marine sediment metagenome</name>
    <dbReference type="NCBI Taxonomy" id="412755"/>
    <lineage>
        <taxon>unclassified sequences</taxon>
        <taxon>metagenomes</taxon>
        <taxon>ecological metagenomes</taxon>
    </lineage>
</organism>
<accession>A0A0F9QR45</accession>
<reference evidence="1" key="1">
    <citation type="journal article" date="2015" name="Nature">
        <title>Complex archaea that bridge the gap between prokaryotes and eukaryotes.</title>
        <authorList>
            <person name="Spang A."/>
            <person name="Saw J.H."/>
            <person name="Jorgensen S.L."/>
            <person name="Zaremba-Niedzwiedzka K."/>
            <person name="Martijn J."/>
            <person name="Lind A.E."/>
            <person name="van Eijk R."/>
            <person name="Schleper C."/>
            <person name="Guy L."/>
            <person name="Ettema T.J."/>
        </authorList>
    </citation>
    <scope>NUCLEOTIDE SEQUENCE</scope>
</reference>
<sequence length="98" mass="11184">MDELKTPNADKLTAKTDEWNAIYPFMEWLGGRGLFLARHETDEEALAKGSVWKDGSANTFPYPIVAGKRTDELLYEYFDVDPTELEKERRATLAKLGE</sequence>
<protein>
    <submittedName>
        <fullName evidence="1">Uncharacterized protein</fullName>
    </submittedName>
</protein>
<dbReference type="EMBL" id="LAZR01001419">
    <property type="protein sequence ID" value="KKN44939.1"/>
    <property type="molecule type" value="Genomic_DNA"/>
</dbReference>
<evidence type="ECO:0000313" key="1">
    <source>
        <dbReference type="EMBL" id="KKN44939.1"/>
    </source>
</evidence>